<evidence type="ECO:0000313" key="3">
    <source>
        <dbReference type="EMBL" id="DAF88865.1"/>
    </source>
</evidence>
<feature type="transmembrane region" description="Helical" evidence="2">
    <location>
        <begin position="432"/>
        <end position="458"/>
    </location>
</feature>
<evidence type="ECO:0000256" key="1">
    <source>
        <dbReference type="SAM" id="Coils"/>
    </source>
</evidence>
<dbReference type="SUPFAM" id="SSF48371">
    <property type="entry name" value="ARM repeat"/>
    <property type="match status" value="1"/>
</dbReference>
<feature type="coiled-coil region" evidence="1">
    <location>
        <begin position="19"/>
        <end position="148"/>
    </location>
</feature>
<reference evidence="3" key="1">
    <citation type="journal article" date="2021" name="Proc. Natl. Acad. Sci. U.S.A.">
        <title>A Catalog of Tens of Thousands of Viruses from Human Metagenomes Reveals Hidden Associations with Chronic Diseases.</title>
        <authorList>
            <person name="Tisza M.J."/>
            <person name="Buck C.B."/>
        </authorList>
    </citation>
    <scope>NUCLEOTIDE SEQUENCE</scope>
    <source>
        <strain evidence="3">Ctoyo6</strain>
    </source>
</reference>
<keyword evidence="2" id="KW-1133">Transmembrane helix</keyword>
<keyword evidence="1" id="KW-0175">Coiled coil</keyword>
<dbReference type="Gene3D" id="1.25.10.10">
    <property type="entry name" value="Leucine-rich Repeat Variant"/>
    <property type="match status" value="1"/>
</dbReference>
<proteinExistence type="predicted"/>
<sequence>MANYDAEVRVSTKVDTSQMQRLQLQIDKAVQKVDALTQKYDELKNKRLPTEAYTELESKLASAKAELTALIDQEEKFKSIGATTGVAWDTLIQKEADAQLKIESLNAEMQKLVDTGKDFTIGADPNEINDAANDLSRARSELRMLVTKQGELQAKSYKVSDSLKKVGTAGKKAFSSINGHIRKSSGMLGGFASRLKSIALSLLVFNWITKGFNAMVSGMKDGFKNLVQYSDEYNRSISSLQSANLQLKNSFATAFAPIVQMVIPYLVQLIGYVTTAMNTLAQFIAILSGAATWTRASKVQQNYAASLKGTAAAAKKAAGALASFDEIEVLSKKDSSGGGSGGIDPGQMFEEIPVDPKLKEWLDSILNKLKPLLEYLKQLGGLFMDGFWDGLGDYEYRLDIIKEGLQKIKDALINIWTDPAVLEAAQAYVESLVYMLGSLSGSIVSIALTLAAAFIGGLGDYMEKNVDRIKDYIISMFNIGTEINNLLSSLFQSIAYIFEAFASESGIRFVSAFIGIIADTFMGQTELLLKLGRDILEIIITPITENEEEFRTALEGLLSAGAEALEGFKQMVDSVFDNLNKVYDEHFKPFFDSIAQGLSTIVNSFLNVWNEHVSPILQEIGSRLNDLFSQYLSPFINSVVELLDNLVTVLKGLWEDIVVPFIDLLVTYVFPIIADYFDVLITAIISGIEILLEVFTGLIDFINFLVEQWNLNWEAAQVIFDGFWNYMKKAFNTLKDLATGFLETIKLLIDKDWKGAWENAKKIFTTFKENVKGVISSIKDFLQTFFDWVASMVEICITKIKAIGESIGQGIGGFFGGGTSISKQSIDGSQVRAIQDIPHLATGAVIRGGNPFMAVLGDQKFGQTNIEAPLSTIEDAMRNVMADNSYSGGDMTINLNYDGETFARLFLPDFFAEAHRQGYDLDFQPE</sequence>
<organism evidence="3">
    <name type="scientific">Siphoviridae sp. ctoyo6</name>
    <dbReference type="NCBI Taxonomy" id="2825674"/>
    <lineage>
        <taxon>Viruses</taxon>
        <taxon>Duplodnaviria</taxon>
        <taxon>Heunggongvirae</taxon>
        <taxon>Uroviricota</taxon>
        <taxon>Caudoviricetes</taxon>
    </lineage>
</organism>
<protein>
    <submittedName>
        <fullName evidence="3">Minor tail protein</fullName>
    </submittedName>
</protein>
<dbReference type="EMBL" id="BK015998">
    <property type="protein sequence ID" value="DAF88865.1"/>
    <property type="molecule type" value="Genomic_DNA"/>
</dbReference>
<keyword evidence="2" id="KW-0812">Transmembrane</keyword>
<evidence type="ECO:0000256" key="2">
    <source>
        <dbReference type="SAM" id="Phobius"/>
    </source>
</evidence>
<name>A0A8S5U312_9CAUD</name>
<dbReference type="InterPro" id="IPR016024">
    <property type="entry name" value="ARM-type_fold"/>
</dbReference>
<dbReference type="InterPro" id="IPR011989">
    <property type="entry name" value="ARM-like"/>
</dbReference>
<accession>A0A8S5U312</accession>
<keyword evidence="2" id="KW-0472">Membrane</keyword>